<dbReference type="InterPro" id="IPR023299">
    <property type="entry name" value="ATPase_P-typ_cyto_dom_N"/>
</dbReference>
<keyword evidence="8" id="KW-0472">Membrane</keyword>
<dbReference type="InterPro" id="IPR044492">
    <property type="entry name" value="P_typ_ATPase_HD_dom"/>
</dbReference>
<dbReference type="Proteomes" id="UP000631034">
    <property type="component" value="Unassembled WGS sequence"/>
</dbReference>
<evidence type="ECO:0000256" key="6">
    <source>
        <dbReference type="ARBA" id="ARBA00022967"/>
    </source>
</evidence>
<dbReference type="SFLD" id="SFLDF00027">
    <property type="entry name" value="p-type_atpase"/>
    <property type="match status" value="1"/>
</dbReference>
<evidence type="ECO:0000256" key="11">
    <source>
        <dbReference type="RuleBase" id="RU362081"/>
    </source>
</evidence>
<dbReference type="GO" id="GO:0016887">
    <property type="term" value="F:ATP hydrolysis activity"/>
    <property type="evidence" value="ECO:0007669"/>
    <property type="project" value="InterPro"/>
</dbReference>
<dbReference type="SFLD" id="SFLDS00003">
    <property type="entry name" value="Haloacid_Dehalogenase"/>
    <property type="match status" value="1"/>
</dbReference>
<evidence type="ECO:0000256" key="8">
    <source>
        <dbReference type="ARBA" id="ARBA00023136"/>
    </source>
</evidence>
<reference evidence="13" key="1">
    <citation type="submission" date="2020-10" db="EMBL/GenBank/DDBJ databases">
        <title>Genome sequence of the unusual species of purple photosynthetic bacteria, Phaeovibrio sulfidiphilus DSM 23193, type strain.</title>
        <authorList>
            <person name="Kyndt J.A."/>
            <person name="Meyer T.E."/>
        </authorList>
    </citation>
    <scope>NUCLEOTIDE SEQUENCE</scope>
    <source>
        <strain evidence="13">DSM 23193</strain>
    </source>
</reference>
<evidence type="ECO:0000313" key="13">
    <source>
        <dbReference type="EMBL" id="MBE1237995.1"/>
    </source>
</evidence>
<dbReference type="SUPFAM" id="SSF55008">
    <property type="entry name" value="HMA, heavy metal-associated domain"/>
    <property type="match status" value="1"/>
</dbReference>
<dbReference type="InterPro" id="IPR027256">
    <property type="entry name" value="P-typ_ATPase_IB"/>
</dbReference>
<dbReference type="InterPro" id="IPR051014">
    <property type="entry name" value="Cation_Transport_ATPase_IB"/>
</dbReference>
<evidence type="ECO:0000256" key="2">
    <source>
        <dbReference type="ARBA" id="ARBA00006024"/>
    </source>
</evidence>
<dbReference type="Gene3D" id="3.40.1110.10">
    <property type="entry name" value="Calcium-transporting ATPase, cytoplasmic domain N"/>
    <property type="match status" value="1"/>
</dbReference>
<keyword evidence="6" id="KW-1278">Translocase</keyword>
<dbReference type="InterPro" id="IPR023214">
    <property type="entry name" value="HAD_sf"/>
</dbReference>
<dbReference type="InterPro" id="IPR036163">
    <property type="entry name" value="HMA_dom_sf"/>
</dbReference>
<name>A0A8J7CS54_9PROT</name>
<sequence length="727" mass="76953">MTRLVHSSPGRARFRMRALRDTRLDYRYIRGYLESLNGVSSVRINPDALSVVVQYDPGRLSLEDLKDSVEELDNSTLPRVRDTAVLGRDSDLSPLIMGAAVCAGSLFLPRPAVMLLTLANISDTLRKGVATLATEGVRTEVLDALAVGLSAVRGEYLTANVTQWLLQLASTVESSTRRASDDLIADLLRPQTGTVWVEEADGATSREIPFEDLEEGMIVRVQAGERIPMDGQIVRGLATIDQSAVTGESIPQPKEAGDTVLSGSVVVEGNISVVAHRVGDATTTARIMRFLQDALAEESVTQSKACEIADKRVSITLGLAVAVFLATRSYRRMESVLLIDFACSSKLGTSVAIKSAMARAARSGALVKGGRALEKLAEADTVVFDKTGTLTHNELQVTDVVCLSGTCKTEQDLLALVASIAEHSHHPVACAIVDAARARKLAHMGHEEVAFMIGHGLAANSGSQSVRIGSRHYLEEHEGISFTKHNKVIESLVAEGGKSLLYVGVDGVAHGVIALKDRLRPEAADVLEGLRATGIKRLVMITGDNEATAQALAAELHLDEVHAQVAPEDKAAIIDGLRAQGFNVAYVGDGVNDAPALMSADVGLSMPRGADVARASADLVLLDDSLEGVLKSRQLSLDVIDLIDSNFRMAVGVNSGLLAGAAAGFVPPVLSALLHNGTTLAVLMRAFTGGSWSPAALRGALADVRKSMAREEAEAAARQGRSLSGEP</sequence>
<dbReference type="PROSITE" id="PS00154">
    <property type="entry name" value="ATPASE_E1_E2"/>
    <property type="match status" value="1"/>
</dbReference>
<dbReference type="Gene3D" id="2.70.150.10">
    <property type="entry name" value="Calcium-transporting ATPase, cytoplasmic transduction domain A"/>
    <property type="match status" value="1"/>
</dbReference>
<keyword evidence="5 11" id="KW-0067">ATP-binding</keyword>
<organism evidence="13 14">
    <name type="scientific">Phaeovibrio sulfidiphilus</name>
    <dbReference type="NCBI Taxonomy" id="1220600"/>
    <lineage>
        <taxon>Bacteria</taxon>
        <taxon>Pseudomonadati</taxon>
        <taxon>Pseudomonadota</taxon>
        <taxon>Alphaproteobacteria</taxon>
        <taxon>Rhodospirillales</taxon>
        <taxon>Rhodospirillaceae</taxon>
        <taxon>Phaeovibrio</taxon>
    </lineage>
</organism>
<evidence type="ECO:0000256" key="3">
    <source>
        <dbReference type="ARBA" id="ARBA00022692"/>
    </source>
</evidence>
<keyword evidence="11" id="KW-1003">Cell membrane</keyword>
<keyword evidence="7" id="KW-1133">Transmembrane helix</keyword>
<dbReference type="NCBIfam" id="TIGR01494">
    <property type="entry name" value="ATPase_P-type"/>
    <property type="match status" value="2"/>
</dbReference>
<dbReference type="PRINTS" id="PR00119">
    <property type="entry name" value="CATATPASE"/>
</dbReference>
<protein>
    <recommendedName>
        <fullName evidence="9">P-type Zn(2+) transporter</fullName>
        <ecNumber evidence="9">7.2.2.12</ecNumber>
    </recommendedName>
</protein>
<dbReference type="GO" id="GO:0005886">
    <property type="term" value="C:plasma membrane"/>
    <property type="evidence" value="ECO:0007669"/>
    <property type="project" value="UniProtKB-SubCell"/>
</dbReference>
<dbReference type="Gene3D" id="3.30.70.100">
    <property type="match status" value="1"/>
</dbReference>
<dbReference type="PANTHER" id="PTHR48085:SF5">
    <property type="entry name" value="CADMIUM_ZINC-TRANSPORTING ATPASE HMA4-RELATED"/>
    <property type="match status" value="1"/>
</dbReference>
<dbReference type="InterPro" id="IPR001757">
    <property type="entry name" value="P_typ_ATPase"/>
</dbReference>
<dbReference type="Pfam" id="PF00702">
    <property type="entry name" value="Hydrolase"/>
    <property type="match status" value="1"/>
</dbReference>
<evidence type="ECO:0000256" key="1">
    <source>
        <dbReference type="ARBA" id="ARBA00004141"/>
    </source>
</evidence>
<proteinExistence type="inferred from homology"/>
<dbReference type="Gene3D" id="3.40.50.1000">
    <property type="entry name" value="HAD superfamily/HAD-like"/>
    <property type="match status" value="1"/>
</dbReference>
<evidence type="ECO:0000256" key="9">
    <source>
        <dbReference type="ARBA" id="ARBA00039097"/>
    </source>
</evidence>
<keyword evidence="14" id="KW-1185">Reference proteome</keyword>
<dbReference type="PRINTS" id="PR00120">
    <property type="entry name" value="HATPASE"/>
</dbReference>
<dbReference type="SUPFAM" id="SSF56784">
    <property type="entry name" value="HAD-like"/>
    <property type="match status" value="1"/>
</dbReference>
<evidence type="ECO:0000313" key="14">
    <source>
        <dbReference type="Proteomes" id="UP000631034"/>
    </source>
</evidence>
<evidence type="ECO:0000259" key="12">
    <source>
        <dbReference type="Pfam" id="PF00122"/>
    </source>
</evidence>
<evidence type="ECO:0000256" key="10">
    <source>
        <dbReference type="ARBA" id="ARBA00047308"/>
    </source>
</evidence>
<dbReference type="InterPro" id="IPR008250">
    <property type="entry name" value="ATPase_P-typ_transduc_dom_A_sf"/>
</dbReference>
<keyword evidence="3" id="KW-0812">Transmembrane</keyword>
<dbReference type="InterPro" id="IPR018303">
    <property type="entry name" value="ATPase_P-typ_P_site"/>
</dbReference>
<dbReference type="CDD" id="cd00371">
    <property type="entry name" value="HMA"/>
    <property type="match status" value="1"/>
</dbReference>
<evidence type="ECO:0000256" key="5">
    <source>
        <dbReference type="ARBA" id="ARBA00022840"/>
    </source>
</evidence>
<accession>A0A8J7CS54</accession>
<dbReference type="GO" id="GO:0005524">
    <property type="term" value="F:ATP binding"/>
    <property type="evidence" value="ECO:0007669"/>
    <property type="project" value="UniProtKB-UniRule"/>
</dbReference>
<dbReference type="InterPro" id="IPR006121">
    <property type="entry name" value="HMA_dom"/>
</dbReference>
<keyword evidence="11" id="KW-0479">Metal-binding</keyword>
<dbReference type="EC" id="7.2.2.12" evidence="9"/>
<dbReference type="InterPro" id="IPR036412">
    <property type="entry name" value="HAD-like_sf"/>
</dbReference>
<comment type="caution">
    <text evidence="13">The sequence shown here is derived from an EMBL/GenBank/DDBJ whole genome shotgun (WGS) entry which is preliminary data.</text>
</comment>
<comment type="catalytic activity">
    <reaction evidence="10">
        <text>Zn(2+)(in) + ATP + H2O = Zn(2+)(out) + ADP + phosphate + H(+)</text>
        <dbReference type="Rhea" id="RHEA:20621"/>
        <dbReference type="ChEBI" id="CHEBI:15377"/>
        <dbReference type="ChEBI" id="CHEBI:15378"/>
        <dbReference type="ChEBI" id="CHEBI:29105"/>
        <dbReference type="ChEBI" id="CHEBI:30616"/>
        <dbReference type="ChEBI" id="CHEBI:43474"/>
        <dbReference type="ChEBI" id="CHEBI:456216"/>
        <dbReference type="EC" id="7.2.2.12"/>
    </reaction>
</comment>
<dbReference type="GO" id="GO:0046872">
    <property type="term" value="F:metal ion binding"/>
    <property type="evidence" value="ECO:0007669"/>
    <property type="project" value="UniProtKB-KW"/>
</dbReference>
<comment type="subcellular location">
    <subcellularLocation>
        <location evidence="11">Cell membrane</location>
    </subcellularLocation>
    <subcellularLocation>
        <location evidence="1">Membrane</location>
        <topology evidence="1">Multi-pass membrane protein</topology>
    </subcellularLocation>
</comment>
<evidence type="ECO:0000256" key="7">
    <source>
        <dbReference type="ARBA" id="ARBA00022989"/>
    </source>
</evidence>
<dbReference type="RefSeq" id="WP_192535009.1">
    <property type="nucleotide sequence ID" value="NZ_JACZHT010000011.1"/>
</dbReference>
<dbReference type="SUPFAM" id="SSF81653">
    <property type="entry name" value="Calcium ATPase, transduction domain A"/>
    <property type="match status" value="1"/>
</dbReference>
<comment type="similarity">
    <text evidence="2 11">Belongs to the cation transport ATPase (P-type) (TC 3.A.3) family. Type IB subfamily.</text>
</comment>
<dbReference type="Pfam" id="PF00122">
    <property type="entry name" value="E1-E2_ATPase"/>
    <property type="match status" value="1"/>
</dbReference>
<dbReference type="GO" id="GO:0016463">
    <property type="term" value="F:P-type zinc transporter activity"/>
    <property type="evidence" value="ECO:0007669"/>
    <property type="project" value="UniProtKB-EC"/>
</dbReference>
<dbReference type="AlphaFoldDB" id="A0A8J7CS54"/>
<dbReference type="EMBL" id="JACZHT010000011">
    <property type="protein sequence ID" value="MBE1237995.1"/>
    <property type="molecule type" value="Genomic_DNA"/>
</dbReference>
<dbReference type="NCBIfam" id="TIGR01525">
    <property type="entry name" value="ATPase-IB_hvy"/>
    <property type="match status" value="1"/>
</dbReference>
<dbReference type="SFLD" id="SFLDG00002">
    <property type="entry name" value="C1.7:_P-type_atpase_like"/>
    <property type="match status" value="1"/>
</dbReference>
<dbReference type="PANTHER" id="PTHR48085">
    <property type="entry name" value="CADMIUM/ZINC-TRANSPORTING ATPASE HMA2-RELATED"/>
    <property type="match status" value="1"/>
</dbReference>
<feature type="domain" description="P-type ATPase A" evidence="12">
    <location>
        <begin position="196"/>
        <end position="291"/>
    </location>
</feature>
<dbReference type="InterPro" id="IPR059000">
    <property type="entry name" value="ATPase_P-type_domA"/>
</dbReference>
<gene>
    <name evidence="13" type="ORF">IHV25_10120</name>
</gene>
<keyword evidence="4 11" id="KW-0547">Nucleotide-binding</keyword>
<evidence type="ECO:0000256" key="4">
    <source>
        <dbReference type="ARBA" id="ARBA00022741"/>
    </source>
</evidence>